<comment type="caution">
    <text evidence="1">The sequence shown here is derived from an EMBL/GenBank/DDBJ whole genome shotgun (WGS) entry which is preliminary data.</text>
</comment>
<name>A0ACC0CRU8_9PEZI</name>
<evidence type="ECO:0000313" key="2">
    <source>
        <dbReference type="Proteomes" id="UP001497680"/>
    </source>
</evidence>
<proteinExistence type="predicted"/>
<evidence type="ECO:0000313" key="1">
    <source>
        <dbReference type="EMBL" id="KAI6083106.1"/>
    </source>
</evidence>
<sequence length="617" mass="69658">MIVDAIFEVGGTRYITRGRIPYHRKPLLSEDRWRISLKKLARLAIWRTQSKQLDEDYFVTVLNAKNIILPVSEDWLKAGKPAFRSGFIFSNVTNLAMEDIEYTLAARNYLANLETRWIDVTDMELAPGPYLYMNGALWMADVLENDTQRAFVTPISPIVWSDGSFEPLKASGGPHQCLNIAVPYAIDSPSLKRPLRIAIKDCYELQGVKNTLCNRSFFDTMPPSRYTSMVVNRFVRDGAQILGLTKLSTLIGREEPMDAVDFQTPFNPRGDGYQSPAGSSSGSAVAVASYKWLDCAIGTDTTGSGKRPALANGVWQFRISHHDIYLRNMVTTYKRFDAPCLFARDLPILSRAVRILLDVPERAESSVPDQPSYGPYSIIYPLEYLPVDNEQQMKLIDNFVGDMETALAATVRRVSIKELWRTNHPSGTCEDLDEYLHEVVTRTFYYAYYHSFSSFRQSYQEMNDGRPPYVIPFVRRRWEKGAAVEESEHKEAENRMEVYSKWLLDNIVHVDGKEALIVLPVATVAPNYRDEPSPSPVNQSALDQLFLSPILRAPDISIPIGEVSYHSKITNEKEYLPVLVNVVGAPGTDLGLLDAIKKVMEDSRRPVCVSTGKRLGL</sequence>
<keyword evidence="2" id="KW-1185">Reference proteome</keyword>
<organism evidence="1 2">
    <name type="scientific">Hypoxylon rubiginosum</name>
    <dbReference type="NCBI Taxonomy" id="110542"/>
    <lineage>
        <taxon>Eukaryota</taxon>
        <taxon>Fungi</taxon>
        <taxon>Dikarya</taxon>
        <taxon>Ascomycota</taxon>
        <taxon>Pezizomycotina</taxon>
        <taxon>Sordariomycetes</taxon>
        <taxon>Xylariomycetidae</taxon>
        <taxon>Xylariales</taxon>
        <taxon>Hypoxylaceae</taxon>
        <taxon>Hypoxylon</taxon>
    </lineage>
</organism>
<accession>A0ACC0CRU8</accession>
<reference evidence="1 2" key="1">
    <citation type="journal article" date="2022" name="New Phytol.">
        <title>Ecological generalism drives hyperdiversity of secondary metabolite gene clusters in xylarialean endophytes.</title>
        <authorList>
            <person name="Franco M.E.E."/>
            <person name="Wisecaver J.H."/>
            <person name="Arnold A.E."/>
            <person name="Ju Y.M."/>
            <person name="Slot J.C."/>
            <person name="Ahrendt S."/>
            <person name="Moore L.P."/>
            <person name="Eastman K.E."/>
            <person name="Scott K."/>
            <person name="Konkel Z."/>
            <person name="Mondo S.J."/>
            <person name="Kuo A."/>
            <person name="Hayes R.D."/>
            <person name="Haridas S."/>
            <person name="Andreopoulos B."/>
            <person name="Riley R."/>
            <person name="LaButti K."/>
            <person name="Pangilinan J."/>
            <person name="Lipzen A."/>
            <person name="Amirebrahimi M."/>
            <person name="Yan J."/>
            <person name="Adam C."/>
            <person name="Keymanesh K."/>
            <person name="Ng V."/>
            <person name="Louie K."/>
            <person name="Northen T."/>
            <person name="Drula E."/>
            <person name="Henrissat B."/>
            <person name="Hsieh H.M."/>
            <person name="Youens-Clark K."/>
            <person name="Lutzoni F."/>
            <person name="Miadlikowska J."/>
            <person name="Eastwood D.C."/>
            <person name="Hamelin R.C."/>
            <person name="Grigoriev I.V."/>
            <person name="U'Ren J.M."/>
        </authorList>
    </citation>
    <scope>NUCLEOTIDE SEQUENCE [LARGE SCALE GENOMIC DNA]</scope>
    <source>
        <strain evidence="1 2">ER1909</strain>
    </source>
</reference>
<dbReference type="Proteomes" id="UP001497680">
    <property type="component" value="Unassembled WGS sequence"/>
</dbReference>
<dbReference type="EMBL" id="MU394358">
    <property type="protein sequence ID" value="KAI6083106.1"/>
    <property type="molecule type" value="Genomic_DNA"/>
</dbReference>
<gene>
    <name evidence="1" type="ORF">F4821DRAFT_198333</name>
</gene>
<protein>
    <submittedName>
        <fullName evidence="1">Amidase signature domain-containing protein</fullName>
    </submittedName>
</protein>